<dbReference type="SUPFAM" id="SSF69593">
    <property type="entry name" value="Glycerol-3-phosphate (1)-acyltransferase"/>
    <property type="match status" value="1"/>
</dbReference>
<dbReference type="GO" id="GO:0005886">
    <property type="term" value="C:plasma membrane"/>
    <property type="evidence" value="ECO:0007669"/>
    <property type="project" value="TreeGrafter"/>
</dbReference>
<dbReference type="CDD" id="cd07989">
    <property type="entry name" value="LPLAT_AGPAT-like"/>
    <property type="match status" value="1"/>
</dbReference>
<keyword evidence="2 5" id="KW-0012">Acyltransferase</keyword>
<dbReference type="OrthoDB" id="9808424at2"/>
<dbReference type="AlphaFoldDB" id="A0A0A0B657"/>
<evidence type="ECO:0000313" key="6">
    <source>
        <dbReference type="Proteomes" id="UP000029833"/>
    </source>
</evidence>
<dbReference type="STRING" id="1408250.Q760_18090"/>
<organism evidence="5 6">
    <name type="scientific">Cellulomonas cellasea DSM 20118</name>
    <dbReference type="NCBI Taxonomy" id="1408250"/>
    <lineage>
        <taxon>Bacteria</taxon>
        <taxon>Bacillati</taxon>
        <taxon>Actinomycetota</taxon>
        <taxon>Actinomycetes</taxon>
        <taxon>Micrococcales</taxon>
        <taxon>Cellulomonadaceae</taxon>
        <taxon>Cellulomonas</taxon>
    </lineage>
</organism>
<keyword evidence="6" id="KW-1185">Reference proteome</keyword>
<feature type="region of interest" description="Disordered" evidence="3">
    <location>
        <begin position="219"/>
        <end position="243"/>
    </location>
</feature>
<dbReference type="SMART" id="SM00563">
    <property type="entry name" value="PlsC"/>
    <property type="match status" value="1"/>
</dbReference>
<evidence type="ECO:0000259" key="4">
    <source>
        <dbReference type="SMART" id="SM00563"/>
    </source>
</evidence>
<dbReference type="PANTHER" id="PTHR10434">
    <property type="entry name" value="1-ACYL-SN-GLYCEROL-3-PHOSPHATE ACYLTRANSFERASE"/>
    <property type="match status" value="1"/>
</dbReference>
<dbReference type="PANTHER" id="PTHR10434:SF11">
    <property type="entry name" value="1-ACYL-SN-GLYCEROL-3-PHOSPHATE ACYLTRANSFERASE"/>
    <property type="match status" value="1"/>
</dbReference>
<feature type="compositionally biased region" description="Low complexity" evidence="3">
    <location>
        <begin position="234"/>
        <end position="243"/>
    </location>
</feature>
<sequence length="243" mass="25086">MSAAAVRPAATASAVAPGHARGQWVGRLLAHGVWDTRVTGTDNLPADGPVLLAANHLGVLDGPVLFGVTPRPVHLLVKHEMFRGPVGALLRWCRQIPVDRANGRPALTTALAVLKHGGVVGVFPEGNRGRGDVTSARAGIAWLAVNSGATVLPVAVLGTRRTGESVRHLPAPRRRLAVEFGAPLDLAAAPGASRREALAAAQEAIRTGLASHVTAAAARTGLTLPTDDPEAPRRSPAATPRPH</sequence>
<comment type="caution">
    <text evidence="5">The sequence shown here is derived from an EMBL/GenBank/DDBJ whole genome shotgun (WGS) entry which is preliminary data.</text>
</comment>
<evidence type="ECO:0000313" key="5">
    <source>
        <dbReference type="EMBL" id="KGM01657.1"/>
    </source>
</evidence>
<dbReference type="RefSeq" id="WP_034631548.1">
    <property type="nucleotide sequence ID" value="NZ_AXNT01000091.1"/>
</dbReference>
<protein>
    <submittedName>
        <fullName evidence="5">Glycerol acyltransferase</fullName>
    </submittedName>
</protein>
<evidence type="ECO:0000256" key="1">
    <source>
        <dbReference type="ARBA" id="ARBA00022679"/>
    </source>
</evidence>
<reference evidence="5 6" key="1">
    <citation type="submission" date="2013-10" db="EMBL/GenBank/DDBJ databases">
        <authorList>
            <person name="Wang G."/>
            <person name="Zhuang W."/>
        </authorList>
    </citation>
    <scope>NUCLEOTIDE SEQUENCE [LARGE SCALE GENOMIC DNA]</scope>
    <source>
        <strain evidence="5 6">DSM 20118</strain>
    </source>
</reference>
<dbReference type="Pfam" id="PF01553">
    <property type="entry name" value="Acyltransferase"/>
    <property type="match status" value="1"/>
</dbReference>
<evidence type="ECO:0000256" key="3">
    <source>
        <dbReference type="SAM" id="MobiDB-lite"/>
    </source>
</evidence>
<dbReference type="InterPro" id="IPR002123">
    <property type="entry name" value="Plipid/glycerol_acylTrfase"/>
</dbReference>
<dbReference type="Proteomes" id="UP000029833">
    <property type="component" value="Unassembled WGS sequence"/>
</dbReference>
<evidence type="ECO:0000256" key="2">
    <source>
        <dbReference type="ARBA" id="ARBA00023315"/>
    </source>
</evidence>
<proteinExistence type="predicted"/>
<name>A0A0A0B657_9CELL</name>
<gene>
    <name evidence="5" type="ORF">Q760_18090</name>
</gene>
<dbReference type="EMBL" id="AXNT01000091">
    <property type="protein sequence ID" value="KGM01657.1"/>
    <property type="molecule type" value="Genomic_DNA"/>
</dbReference>
<accession>A0A0A0B657</accession>
<feature type="domain" description="Phospholipid/glycerol acyltransferase" evidence="4">
    <location>
        <begin position="50"/>
        <end position="159"/>
    </location>
</feature>
<keyword evidence="1 5" id="KW-0808">Transferase</keyword>
<dbReference type="GO" id="GO:0006654">
    <property type="term" value="P:phosphatidic acid biosynthetic process"/>
    <property type="evidence" value="ECO:0007669"/>
    <property type="project" value="TreeGrafter"/>
</dbReference>
<dbReference type="GO" id="GO:0003841">
    <property type="term" value="F:1-acylglycerol-3-phosphate O-acyltransferase activity"/>
    <property type="evidence" value="ECO:0007669"/>
    <property type="project" value="TreeGrafter"/>
</dbReference>